<dbReference type="EMBL" id="KN833043">
    <property type="protein sequence ID" value="KIM75724.1"/>
    <property type="molecule type" value="Genomic_DNA"/>
</dbReference>
<dbReference type="SUPFAM" id="SSF144232">
    <property type="entry name" value="HIT/MYND zinc finger-like"/>
    <property type="match status" value="1"/>
</dbReference>
<gene>
    <name evidence="6" type="ORF">PILCRDRAFT_667005</name>
</gene>
<evidence type="ECO:0000259" key="5">
    <source>
        <dbReference type="PROSITE" id="PS50865"/>
    </source>
</evidence>
<sequence length="419" mass="46868">MVPILAQFNADQKNRNRAGGRFKDRIDVFGTMVEHLSGFFEDAVDKVKPLSIAKGRHPEIWPATPTDLIPYGPSITVESLVTWSRFMGSAQIFSILRYFIRICGPMIIPAVVASRSAPKYIIEHGSQVCSDVENASTDLNGHVDDVAMENFVHEIGSLVSLVHSFLTLPPLLNRDLHFGIAQRAFDFATLAISTIQSPVIPQTYASQMKTVIDTLASYASVLWTTVPEQMTTPRSRIHPAIRSAMDDLAKPSPPADFACAMMRHARSIQFCFAPGCPESAQSSGGVYMRCSGCRVVAYCSKACQKRAWTDGHLPHRNICKKMKQVYDVGGDYLRREEDQAKFVQEMKRAKIKDVMLKEIGIWMCDAYTKLQRKGPLLTTEAREYMSQKKGPSFATGTREFMSEIQTSFLSNPKRRRARG</sequence>
<evidence type="ECO:0000313" key="7">
    <source>
        <dbReference type="Proteomes" id="UP000054166"/>
    </source>
</evidence>
<evidence type="ECO:0000256" key="3">
    <source>
        <dbReference type="ARBA" id="ARBA00022833"/>
    </source>
</evidence>
<keyword evidence="1" id="KW-0479">Metal-binding</keyword>
<accession>A0A0C3F735</accession>
<dbReference type="HOGENOM" id="CLU_655713_0_0_1"/>
<dbReference type="InParanoid" id="A0A0C3F735"/>
<dbReference type="Gene3D" id="6.10.140.2220">
    <property type="match status" value="1"/>
</dbReference>
<keyword evidence="2 4" id="KW-0863">Zinc-finger</keyword>
<dbReference type="Pfam" id="PF01753">
    <property type="entry name" value="zf-MYND"/>
    <property type="match status" value="1"/>
</dbReference>
<feature type="domain" description="MYND-type" evidence="5">
    <location>
        <begin position="273"/>
        <end position="319"/>
    </location>
</feature>
<dbReference type="InterPro" id="IPR002893">
    <property type="entry name" value="Znf_MYND"/>
</dbReference>
<organism evidence="6 7">
    <name type="scientific">Piloderma croceum (strain F 1598)</name>
    <dbReference type="NCBI Taxonomy" id="765440"/>
    <lineage>
        <taxon>Eukaryota</taxon>
        <taxon>Fungi</taxon>
        <taxon>Dikarya</taxon>
        <taxon>Basidiomycota</taxon>
        <taxon>Agaricomycotina</taxon>
        <taxon>Agaricomycetes</taxon>
        <taxon>Agaricomycetidae</taxon>
        <taxon>Atheliales</taxon>
        <taxon>Atheliaceae</taxon>
        <taxon>Piloderma</taxon>
    </lineage>
</organism>
<keyword evidence="3" id="KW-0862">Zinc</keyword>
<reference evidence="7" key="2">
    <citation type="submission" date="2015-01" db="EMBL/GenBank/DDBJ databases">
        <title>Evolutionary Origins and Diversification of the Mycorrhizal Mutualists.</title>
        <authorList>
            <consortium name="DOE Joint Genome Institute"/>
            <consortium name="Mycorrhizal Genomics Consortium"/>
            <person name="Kohler A."/>
            <person name="Kuo A."/>
            <person name="Nagy L.G."/>
            <person name="Floudas D."/>
            <person name="Copeland A."/>
            <person name="Barry K.W."/>
            <person name="Cichocki N."/>
            <person name="Veneault-Fourrey C."/>
            <person name="LaButti K."/>
            <person name="Lindquist E.A."/>
            <person name="Lipzen A."/>
            <person name="Lundell T."/>
            <person name="Morin E."/>
            <person name="Murat C."/>
            <person name="Riley R."/>
            <person name="Ohm R."/>
            <person name="Sun H."/>
            <person name="Tunlid A."/>
            <person name="Henrissat B."/>
            <person name="Grigoriev I.V."/>
            <person name="Hibbett D.S."/>
            <person name="Martin F."/>
        </authorList>
    </citation>
    <scope>NUCLEOTIDE SEQUENCE [LARGE SCALE GENOMIC DNA]</scope>
    <source>
        <strain evidence="7">F 1598</strain>
    </source>
</reference>
<dbReference type="OrthoDB" id="2836510at2759"/>
<proteinExistence type="predicted"/>
<dbReference type="PROSITE" id="PS50865">
    <property type="entry name" value="ZF_MYND_2"/>
    <property type="match status" value="1"/>
</dbReference>
<evidence type="ECO:0000256" key="4">
    <source>
        <dbReference type="PROSITE-ProRule" id="PRU00134"/>
    </source>
</evidence>
<evidence type="ECO:0000256" key="2">
    <source>
        <dbReference type="ARBA" id="ARBA00022771"/>
    </source>
</evidence>
<dbReference type="GO" id="GO:0008270">
    <property type="term" value="F:zinc ion binding"/>
    <property type="evidence" value="ECO:0007669"/>
    <property type="project" value="UniProtKB-KW"/>
</dbReference>
<reference evidence="6 7" key="1">
    <citation type="submission" date="2014-04" db="EMBL/GenBank/DDBJ databases">
        <authorList>
            <consortium name="DOE Joint Genome Institute"/>
            <person name="Kuo A."/>
            <person name="Tarkka M."/>
            <person name="Buscot F."/>
            <person name="Kohler A."/>
            <person name="Nagy L.G."/>
            <person name="Floudas D."/>
            <person name="Copeland A."/>
            <person name="Barry K.W."/>
            <person name="Cichocki N."/>
            <person name="Veneault-Fourrey C."/>
            <person name="LaButti K."/>
            <person name="Lindquist E.A."/>
            <person name="Lipzen A."/>
            <person name="Lundell T."/>
            <person name="Morin E."/>
            <person name="Murat C."/>
            <person name="Sun H."/>
            <person name="Tunlid A."/>
            <person name="Henrissat B."/>
            <person name="Grigoriev I.V."/>
            <person name="Hibbett D.S."/>
            <person name="Martin F."/>
            <person name="Nordberg H.P."/>
            <person name="Cantor M.N."/>
            <person name="Hua S.X."/>
        </authorList>
    </citation>
    <scope>NUCLEOTIDE SEQUENCE [LARGE SCALE GENOMIC DNA]</scope>
    <source>
        <strain evidence="6 7">F 1598</strain>
    </source>
</reference>
<dbReference type="AlphaFoldDB" id="A0A0C3F735"/>
<evidence type="ECO:0000256" key="1">
    <source>
        <dbReference type="ARBA" id="ARBA00022723"/>
    </source>
</evidence>
<keyword evidence="7" id="KW-1185">Reference proteome</keyword>
<protein>
    <recommendedName>
        <fullName evidence="5">MYND-type domain-containing protein</fullName>
    </recommendedName>
</protein>
<evidence type="ECO:0000313" key="6">
    <source>
        <dbReference type="EMBL" id="KIM75724.1"/>
    </source>
</evidence>
<name>A0A0C3F735_PILCF</name>
<dbReference type="Proteomes" id="UP000054166">
    <property type="component" value="Unassembled WGS sequence"/>
</dbReference>